<keyword evidence="7" id="KW-0411">Iron-sulfur</keyword>
<dbReference type="InterPro" id="IPR006638">
    <property type="entry name" value="Elp3/MiaA/NifB-like_rSAM"/>
</dbReference>
<keyword evidence="2" id="KW-0489">Methyltransferase</keyword>
<dbReference type="GO" id="GO:0031419">
    <property type="term" value="F:cobalamin binding"/>
    <property type="evidence" value="ECO:0007669"/>
    <property type="project" value="InterPro"/>
</dbReference>
<evidence type="ECO:0000256" key="3">
    <source>
        <dbReference type="ARBA" id="ARBA00022679"/>
    </source>
</evidence>
<dbReference type="AlphaFoldDB" id="A0A2N5ZDJ5"/>
<dbReference type="EMBL" id="PKTG01000107">
    <property type="protein sequence ID" value="PLX16735.1"/>
    <property type="molecule type" value="Genomic_DNA"/>
</dbReference>
<dbReference type="SFLD" id="SFLDG01082">
    <property type="entry name" value="B12-binding_domain_containing"/>
    <property type="match status" value="1"/>
</dbReference>
<gene>
    <name evidence="10" type="ORF">C0601_09670</name>
</gene>
<dbReference type="PANTHER" id="PTHR43409:SF7">
    <property type="entry name" value="BLL1977 PROTEIN"/>
    <property type="match status" value="1"/>
</dbReference>
<dbReference type="Pfam" id="PF04055">
    <property type="entry name" value="Radical_SAM"/>
    <property type="match status" value="1"/>
</dbReference>
<dbReference type="Gene3D" id="3.40.50.280">
    <property type="entry name" value="Cobalamin-binding domain"/>
    <property type="match status" value="1"/>
</dbReference>
<dbReference type="InterPro" id="IPR034466">
    <property type="entry name" value="Methyltransferase_Class_B"/>
</dbReference>
<evidence type="ECO:0000256" key="4">
    <source>
        <dbReference type="ARBA" id="ARBA00022691"/>
    </source>
</evidence>
<feature type="domain" description="B12-binding" evidence="8">
    <location>
        <begin position="1"/>
        <end position="73"/>
    </location>
</feature>
<dbReference type="InterPro" id="IPR006158">
    <property type="entry name" value="Cobalamin-bd"/>
</dbReference>
<protein>
    <submittedName>
        <fullName evidence="10">Uncharacterized protein</fullName>
    </submittedName>
</protein>
<comment type="cofactor">
    <cofactor evidence="1">
        <name>[4Fe-4S] cluster</name>
        <dbReference type="ChEBI" id="CHEBI:49883"/>
    </cofactor>
</comment>
<dbReference type="PROSITE" id="PS51332">
    <property type="entry name" value="B12_BINDING"/>
    <property type="match status" value="1"/>
</dbReference>
<name>A0A2N5ZDJ5_MUIH1</name>
<evidence type="ECO:0000256" key="6">
    <source>
        <dbReference type="ARBA" id="ARBA00023004"/>
    </source>
</evidence>
<evidence type="ECO:0000256" key="1">
    <source>
        <dbReference type="ARBA" id="ARBA00001966"/>
    </source>
</evidence>
<evidence type="ECO:0000259" key="8">
    <source>
        <dbReference type="PROSITE" id="PS51332"/>
    </source>
</evidence>
<evidence type="ECO:0000313" key="11">
    <source>
        <dbReference type="Proteomes" id="UP000234857"/>
    </source>
</evidence>
<dbReference type="InterPro" id="IPR058240">
    <property type="entry name" value="rSAM_sf"/>
</dbReference>
<sequence>MTLMTFTIFDVIKTAKVVRKIDKNIKIVLGGPHVFIYPEETLLQDWVDIIQIGEGEKNTPELFKNIKDLEKLKTIHGVGIKNEDGTFQINPPDEAIKDLDDLPFPARELTPIQKYSSVIAKRNPITTMFTSRGCPYKCLFCNRPHLGKTFRARSAENVIEEFKVCFDLGIREFLIYDDTFTINRERVVDFCELMKKTGLNTKVGFDIRARVNTVDRELLIMLKEAGCERIHYGVESGTEKILKVLRKGITLNQAREVFKITKEVGISTLAYFMIGSPTETEEDVEKTIDFALELDPDFVHVTITSPFPDTPLYAMALEENVIKRDVWREFAKNPTKDFVAPHWNRELSDETLHRLIKKAYKKFYMRPGYIIRRLLDLRSFSEFMRKAKAGIKVFLLK</sequence>
<keyword evidence="5" id="KW-0479">Metal-binding</keyword>
<keyword evidence="6" id="KW-0408">Iron</keyword>
<dbReference type="SMART" id="SM00729">
    <property type="entry name" value="Elp3"/>
    <property type="match status" value="1"/>
</dbReference>
<keyword evidence="3" id="KW-0808">Transferase</keyword>
<dbReference type="SUPFAM" id="SSF102114">
    <property type="entry name" value="Radical SAM enzymes"/>
    <property type="match status" value="1"/>
</dbReference>
<dbReference type="InterPro" id="IPR023404">
    <property type="entry name" value="rSAM_horseshoe"/>
</dbReference>
<dbReference type="Gene3D" id="3.80.30.20">
    <property type="entry name" value="tm_1862 like domain"/>
    <property type="match status" value="1"/>
</dbReference>
<keyword evidence="4" id="KW-0949">S-adenosyl-L-methionine</keyword>
<evidence type="ECO:0000313" key="10">
    <source>
        <dbReference type="EMBL" id="PLX16735.1"/>
    </source>
</evidence>
<evidence type="ECO:0000259" key="9">
    <source>
        <dbReference type="PROSITE" id="PS51918"/>
    </source>
</evidence>
<dbReference type="SFLD" id="SFLDS00029">
    <property type="entry name" value="Radical_SAM"/>
    <property type="match status" value="1"/>
</dbReference>
<feature type="domain" description="Radical SAM core" evidence="9">
    <location>
        <begin position="120"/>
        <end position="337"/>
    </location>
</feature>
<dbReference type="GO" id="GO:0051539">
    <property type="term" value="F:4 iron, 4 sulfur cluster binding"/>
    <property type="evidence" value="ECO:0007669"/>
    <property type="project" value="UniProtKB-KW"/>
</dbReference>
<dbReference type="CDD" id="cd02068">
    <property type="entry name" value="radical_SAM_B12_BD"/>
    <property type="match status" value="1"/>
</dbReference>
<reference evidence="10 11" key="1">
    <citation type="submission" date="2017-11" db="EMBL/GenBank/DDBJ databases">
        <title>Genome-resolved metagenomics identifies genetic mobility, metabolic interactions, and unexpected diversity in perchlorate-reducing communities.</title>
        <authorList>
            <person name="Barnum T.P."/>
            <person name="Figueroa I.A."/>
            <person name="Carlstrom C.I."/>
            <person name="Lucas L.N."/>
            <person name="Engelbrektson A.L."/>
            <person name="Coates J.D."/>
        </authorList>
    </citation>
    <scope>NUCLEOTIDE SEQUENCE [LARGE SCALE GENOMIC DNA]</scope>
    <source>
        <strain evidence="10">BM706</strain>
    </source>
</reference>
<accession>A0A2N5ZDJ5</accession>
<dbReference type="SFLD" id="SFLDG01123">
    <property type="entry name" value="methyltransferase_(Class_B)"/>
    <property type="match status" value="1"/>
</dbReference>
<proteinExistence type="predicted"/>
<dbReference type="PROSITE" id="PS51918">
    <property type="entry name" value="RADICAL_SAM"/>
    <property type="match status" value="1"/>
</dbReference>
<dbReference type="PANTHER" id="PTHR43409">
    <property type="entry name" value="ANAEROBIC MAGNESIUM-PROTOPORPHYRIN IX MONOMETHYL ESTER CYCLASE-RELATED"/>
    <property type="match status" value="1"/>
</dbReference>
<dbReference type="CDD" id="cd01335">
    <property type="entry name" value="Radical_SAM"/>
    <property type="match status" value="1"/>
</dbReference>
<evidence type="ECO:0000256" key="2">
    <source>
        <dbReference type="ARBA" id="ARBA00022603"/>
    </source>
</evidence>
<dbReference type="InterPro" id="IPR007197">
    <property type="entry name" value="rSAM"/>
</dbReference>
<organism evidence="10 11">
    <name type="scientific">Muiribacterium halophilum</name>
    <dbReference type="NCBI Taxonomy" id="2053465"/>
    <lineage>
        <taxon>Bacteria</taxon>
        <taxon>Candidatus Muiribacteriota</taxon>
        <taxon>Candidatus Muiribacteriia</taxon>
        <taxon>Candidatus Muiribacteriales</taxon>
        <taxon>Candidatus Muiribacteriaceae</taxon>
        <taxon>Candidatus Muiribacterium</taxon>
    </lineage>
</organism>
<dbReference type="InterPro" id="IPR051198">
    <property type="entry name" value="BchE-like"/>
</dbReference>
<comment type="caution">
    <text evidence="10">The sequence shown here is derived from an EMBL/GenBank/DDBJ whole genome shotgun (WGS) entry which is preliminary data.</text>
</comment>
<dbReference type="GO" id="GO:0003824">
    <property type="term" value="F:catalytic activity"/>
    <property type="evidence" value="ECO:0007669"/>
    <property type="project" value="InterPro"/>
</dbReference>
<dbReference type="GO" id="GO:0046872">
    <property type="term" value="F:metal ion binding"/>
    <property type="evidence" value="ECO:0007669"/>
    <property type="project" value="UniProtKB-KW"/>
</dbReference>
<evidence type="ECO:0000256" key="7">
    <source>
        <dbReference type="ARBA" id="ARBA00023014"/>
    </source>
</evidence>
<dbReference type="Proteomes" id="UP000234857">
    <property type="component" value="Unassembled WGS sequence"/>
</dbReference>
<evidence type="ECO:0000256" key="5">
    <source>
        <dbReference type="ARBA" id="ARBA00022723"/>
    </source>
</evidence>